<evidence type="ECO:0000313" key="2">
    <source>
        <dbReference type="EMBL" id="KAF2724311.1"/>
    </source>
</evidence>
<reference evidence="2" key="1">
    <citation type="journal article" date="2020" name="Stud. Mycol.">
        <title>101 Dothideomycetes genomes: a test case for predicting lifestyles and emergence of pathogens.</title>
        <authorList>
            <person name="Haridas S."/>
            <person name="Albert R."/>
            <person name="Binder M."/>
            <person name="Bloem J."/>
            <person name="Labutti K."/>
            <person name="Salamov A."/>
            <person name="Andreopoulos B."/>
            <person name="Baker S."/>
            <person name="Barry K."/>
            <person name="Bills G."/>
            <person name="Bluhm B."/>
            <person name="Cannon C."/>
            <person name="Castanera R."/>
            <person name="Culley D."/>
            <person name="Daum C."/>
            <person name="Ezra D."/>
            <person name="Gonzalez J."/>
            <person name="Henrissat B."/>
            <person name="Kuo A."/>
            <person name="Liang C."/>
            <person name="Lipzen A."/>
            <person name="Lutzoni F."/>
            <person name="Magnuson J."/>
            <person name="Mondo S."/>
            <person name="Nolan M."/>
            <person name="Ohm R."/>
            <person name="Pangilinan J."/>
            <person name="Park H.-J."/>
            <person name="Ramirez L."/>
            <person name="Alfaro M."/>
            <person name="Sun H."/>
            <person name="Tritt A."/>
            <person name="Yoshinaga Y."/>
            <person name="Zwiers L.-H."/>
            <person name="Turgeon B."/>
            <person name="Goodwin S."/>
            <person name="Spatafora J."/>
            <person name="Crous P."/>
            <person name="Grigoriev I."/>
        </authorList>
    </citation>
    <scope>NUCLEOTIDE SEQUENCE</scope>
    <source>
        <strain evidence="2">CBS 116435</strain>
    </source>
</reference>
<feature type="transmembrane region" description="Helical" evidence="1">
    <location>
        <begin position="31"/>
        <end position="49"/>
    </location>
</feature>
<keyword evidence="1" id="KW-0472">Membrane</keyword>
<protein>
    <submittedName>
        <fullName evidence="2">Uncharacterized protein</fullName>
    </submittedName>
</protein>
<sequence length="54" mass="6225">MDAPSVDIPRKQLDMLMLTSRMLARLTMQDLLLSVTCTVGCLMFPRPIWHINYS</sequence>
<evidence type="ECO:0000313" key="3">
    <source>
        <dbReference type="Proteomes" id="UP000799441"/>
    </source>
</evidence>
<keyword evidence="1" id="KW-0812">Transmembrane</keyword>
<gene>
    <name evidence="2" type="ORF">K431DRAFT_156039</name>
</gene>
<accession>A0A9P4QG60</accession>
<comment type="caution">
    <text evidence="2">The sequence shown here is derived from an EMBL/GenBank/DDBJ whole genome shotgun (WGS) entry which is preliminary data.</text>
</comment>
<keyword evidence="1" id="KW-1133">Transmembrane helix</keyword>
<evidence type="ECO:0000256" key="1">
    <source>
        <dbReference type="SAM" id="Phobius"/>
    </source>
</evidence>
<name>A0A9P4QG60_9PEZI</name>
<dbReference type="EMBL" id="MU003772">
    <property type="protein sequence ID" value="KAF2724311.1"/>
    <property type="molecule type" value="Genomic_DNA"/>
</dbReference>
<proteinExistence type="predicted"/>
<keyword evidence="3" id="KW-1185">Reference proteome</keyword>
<organism evidence="2 3">
    <name type="scientific">Polychaeton citri CBS 116435</name>
    <dbReference type="NCBI Taxonomy" id="1314669"/>
    <lineage>
        <taxon>Eukaryota</taxon>
        <taxon>Fungi</taxon>
        <taxon>Dikarya</taxon>
        <taxon>Ascomycota</taxon>
        <taxon>Pezizomycotina</taxon>
        <taxon>Dothideomycetes</taxon>
        <taxon>Dothideomycetidae</taxon>
        <taxon>Capnodiales</taxon>
        <taxon>Capnodiaceae</taxon>
        <taxon>Polychaeton</taxon>
    </lineage>
</organism>
<dbReference type="AlphaFoldDB" id="A0A9P4QG60"/>
<dbReference type="OrthoDB" id="203237at2759"/>
<dbReference type="Proteomes" id="UP000799441">
    <property type="component" value="Unassembled WGS sequence"/>
</dbReference>